<dbReference type="InterPro" id="IPR028994">
    <property type="entry name" value="Integrin_alpha_N"/>
</dbReference>
<dbReference type="GO" id="GO:0007155">
    <property type="term" value="P:cell adhesion"/>
    <property type="evidence" value="ECO:0007669"/>
    <property type="project" value="InterPro"/>
</dbReference>
<evidence type="ECO:0000256" key="1">
    <source>
        <dbReference type="ARBA" id="ARBA00023180"/>
    </source>
</evidence>
<keyword evidence="1" id="KW-0325">Glycoprotein</keyword>
<dbReference type="Gene3D" id="2.130.10.130">
    <property type="entry name" value="Integrin alpha, N-terminal"/>
    <property type="match status" value="3"/>
</dbReference>
<feature type="chain" id="PRO_5020927668" description="FG-GAP repeat protein" evidence="2">
    <location>
        <begin position="22"/>
        <end position="641"/>
    </location>
</feature>
<organism evidence="3 4">
    <name type="scientific">Marinicella litoralis</name>
    <dbReference type="NCBI Taxonomy" id="644220"/>
    <lineage>
        <taxon>Bacteria</taxon>
        <taxon>Pseudomonadati</taxon>
        <taxon>Pseudomonadota</taxon>
        <taxon>Gammaproteobacteria</taxon>
        <taxon>Lysobacterales</taxon>
        <taxon>Marinicellaceae</taxon>
        <taxon>Marinicella</taxon>
    </lineage>
</organism>
<dbReference type="InterPro" id="IPR000413">
    <property type="entry name" value="Integrin_alpha"/>
</dbReference>
<evidence type="ECO:0008006" key="5">
    <source>
        <dbReference type="Google" id="ProtNLM"/>
    </source>
</evidence>
<name>A0A4R6XR34_9GAMM</name>
<dbReference type="EMBL" id="SNZB01000003">
    <property type="protein sequence ID" value="TDR20700.1"/>
    <property type="molecule type" value="Genomic_DNA"/>
</dbReference>
<dbReference type="GO" id="GO:0008305">
    <property type="term" value="C:integrin complex"/>
    <property type="evidence" value="ECO:0007669"/>
    <property type="project" value="InterPro"/>
</dbReference>
<feature type="signal peptide" evidence="2">
    <location>
        <begin position="1"/>
        <end position="21"/>
    </location>
</feature>
<gene>
    <name evidence="3" type="ORF">C8D91_1678</name>
</gene>
<evidence type="ECO:0000313" key="3">
    <source>
        <dbReference type="EMBL" id="TDR20700.1"/>
    </source>
</evidence>
<keyword evidence="4" id="KW-1185">Reference proteome</keyword>
<dbReference type="AlphaFoldDB" id="A0A4R6XR34"/>
<dbReference type="PANTHER" id="PTHR13412">
    <property type="entry name" value="T-CELL IMMUNOMODULATORY PROTEIN HOMOLOG"/>
    <property type="match status" value="1"/>
</dbReference>
<reference evidence="3 4" key="1">
    <citation type="submission" date="2019-03" db="EMBL/GenBank/DDBJ databases">
        <title>Genomic Encyclopedia of Type Strains, Phase IV (KMG-IV): sequencing the most valuable type-strain genomes for metagenomic binning, comparative biology and taxonomic classification.</title>
        <authorList>
            <person name="Goeker M."/>
        </authorList>
    </citation>
    <scope>NUCLEOTIDE SEQUENCE [LARGE SCALE GENOMIC DNA]</scope>
    <source>
        <strain evidence="3 4">DSM 25488</strain>
    </source>
</reference>
<keyword evidence="2" id="KW-0732">Signal</keyword>
<dbReference type="Proteomes" id="UP000295724">
    <property type="component" value="Unassembled WGS sequence"/>
</dbReference>
<evidence type="ECO:0000313" key="4">
    <source>
        <dbReference type="Proteomes" id="UP000295724"/>
    </source>
</evidence>
<dbReference type="SMART" id="SM00191">
    <property type="entry name" value="Int_alpha"/>
    <property type="match status" value="4"/>
</dbReference>
<dbReference type="RefSeq" id="WP_099018531.1">
    <property type="nucleotide sequence ID" value="NZ_NIHB01000001.1"/>
</dbReference>
<evidence type="ECO:0000256" key="2">
    <source>
        <dbReference type="SAM" id="SignalP"/>
    </source>
</evidence>
<accession>A0A4R6XR34</accession>
<comment type="caution">
    <text evidence="3">The sequence shown here is derived from an EMBL/GenBank/DDBJ whole genome shotgun (WGS) entry which is preliminary data.</text>
</comment>
<dbReference type="OrthoDB" id="8884034at2"/>
<dbReference type="SUPFAM" id="SSF69318">
    <property type="entry name" value="Integrin alpha N-terminal domain"/>
    <property type="match status" value="2"/>
</dbReference>
<sequence length="641" mass="66172">MRARISAIVFGCVLANTSILAQELIVLEQLTSSEGGSIETTNEIYSMGGIGDFNGDNIADFALGGRISCAEVSIFYGSAALLTVPLSVSDLDGNNGRRIQATPNHSTPQQCADGPFGQDISAIGDFDLDGFDDFSSGTNFLFLGNTNTDPISDPLTCNLPGNVSPPCAEHFQIYDWLVGASIGDFNHDGFGDLLVADPWFGNGFEGRASVVFGPPNSTDDWSSGFALSQIDGMNGLHLNGNADDNLGIQMSTAGDLNNDDFDDIIVVNPRSGDGATPGQAAVLLGNNIGFANLNVSALNGTVAGFTIVGATSDEGINTASGGGDMNGDGISDVSVARRLDNQLNGVVDVIFGRQNGFSANVDVTTLNGSDGFSITGGNVVALGEDLAMVGDINGDGLADLAFGSFPGLAQEQAGVYVVFGSNSGFTATKDVADLDGSDGFLIQSTRVDSLYNIVAKAGDINNDGVDDLLLGENNSAGDKPWVVFGNAAPKATVSMLELPASNLGGPQPQGQSVNELFGSVYDDVDAFAGVAVRGAAADSGTWQAQIGGGSWQDVASSSDLNALVLQPDDLLRFLPDPDSVAGDTGTLSVRLWDGRWRDAGAAVDISSAINALGGFANDDNLITLQVTIVDIIFKDGFENQF</sequence>
<dbReference type="PRINTS" id="PR01185">
    <property type="entry name" value="INTEGRINA"/>
</dbReference>
<proteinExistence type="predicted"/>
<dbReference type="PANTHER" id="PTHR13412:SF0">
    <property type="entry name" value="T-CELL IMMUNOMODULATORY PROTEIN"/>
    <property type="match status" value="1"/>
</dbReference>
<protein>
    <recommendedName>
        <fullName evidence="5">FG-GAP repeat protein</fullName>
    </recommendedName>
</protein>
<dbReference type="InterPro" id="IPR013519">
    <property type="entry name" value="Int_alpha_beta-p"/>
</dbReference>
<dbReference type="InterPro" id="IPR024881">
    <property type="entry name" value="Tip"/>
</dbReference>